<proteinExistence type="predicted"/>
<dbReference type="NCBIfam" id="TIGR00254">
    <property type="entry name" value="GGDEF"/>
    <property type="match status" value="1"/>
</dbReference>
<feature type="transmembrane region" description="Helical" evidence="1">
    <location>
        <begin position="14"/>
        <end position="34"/>
    </location>
</feature>
<dbReference type="SUPFAM" id="SSF55073">
    <property type="entry name" value="Nucleotide cyclase"/>
    <property type="match status" value="1"/>
</dbReference>
<feature type="transmembrane region" description="Helical" evidence="1">
    <location>
        <begin position="146"/>
        <end position="167"/>
    </location>
</feature>
<dbReference type="InterPro" id="IPR000160">
    <property type="entry name" value="GGDEF_dom"/>
</dbReference>
<feature type="transmembrane region" description="Helical" evidence="1">
    <location>
        <begin position="114"/>
        <end position="134"/>
    </location>
</feature>
<dbReference type="InterPro" id="IPR001633">
    <property type="entry name" value="EAL_dom"/>
</dbReference>
<dbReference type="InterPro" id="IPR029787">
    <property type="entry name" value="Nucleotide_cyclase"/>
</dbReference>
<feature type="domain" description="GGDEF" evidence="3">
    <location>
        <begin position="374"/>
        <end position="505"/>
    </location>
</feature>
<keyword evidence="1" id="KW-1133">Transmembrane helix</keyword>
<keyword evidence="1" id="KW-0812">Transmembrane</keyword>
<feature type="transmembrane region" description="Helical" evidence="1">
    <location>
        <begin position="179"/>
        <end position="202"/>
    </location>
</feature>
<evidence type="ECO:0000259" key="3">
    <source>
        <dbReference type="PROSITE" id="PS50887"/>
    </source>
</evidence>
<protein>
    <recommendedName>
        <fullName evidence="6">EAL domain-containing protein</fullName>
    </recommendedName>
</protein>
<dbReference type="SMART" id="SM00052">
    <property type="entry name" value="EAL"/>
    <property type="match status" value="1"/>
</dbReference>
<dbReference type="InterPro" id="IPR052155">
    <property type="entry name" value="Biofilm_reg_signaling"/>
</dbReference>
<accession>A0ABP7J6M3</accession>
<dbReference type="InterPro" id="IPR035919">
    <property type="entry name" value="EAL_sf"/>
</dbReference>
<dbReference type="CDD" id="cd01949">
    <property type="entry name" value="GGDEF"/>
    <property type="match status" value="1"/>
</dbReference>
<dbReference type="PANTHER" id="PTHR44757:SF2">
    <property type="entry name" value="BIOFILM ARCHITECTURE MAINTENANCE PROTEIN MBAA"/>
    <property type="match status" value="1"/>
</dbReference>
<sequence>MTALLARFRTWNSWWFDLAVCTVAAVVLSAAVTAAARDSFDMPWQALAGIPLILVVARFPIILETRDGGIEVGFDSSILMFLLCTLDIHDALVAWGAGVLLTQLTSAKRPSAKLFNIGVGIVAGWMTSVALTTFRGTALDTPRELAAVAVAAATYFATDYVLSAVTVSLRSGSRVRRQLLQPGSLLAVGCFVPFDTLGYLAAVVQRTAPAWMLVLLAVPLVTLLVATRALTRGRENARRLSVLFDAAVRAQTLTDREQVERAVVEDAARLLRLEDVELRSRRPRPGEVGAEFDDGDGRRWIVARAMERARSTVDADRHALQALAAVASDALARLAITREKVHVARHDPLTDLPNRGILLDRTDQALTRARQQGTSVALLFVDLDGFKPVNDRFGHAAGDDVLVEVAGRIRRCIRDTDTAARLGGDEFAVLLEDVDLRSVVTMSERVLATIREGVVVAGQLMPLSASAGLAYADSRDTGEGLLGKADLAMYEAKARGKDCLVPYQHTLGESRMERLVMVEDLRRAIAESRIDVVYQPVVATASGLTIGVEALARWDRNGRAVSPDVFIRLAEDAGLIIGLGDVVLAKVREDAAVLRRTVPGTVTIGVNISAQQLRDPSFVERIGSTVTAMGSSKLVLEITEREGILADEGVLAAMHAIGAMGVSFAIDDFGVGFSSVSYLQQLPVQIVKTDGSLATTIDTDERACALLRSVTLMGRALGIDVVVEGIERESQLAEIAPGEGLYVQGYLLHRPMSVEQLVAVLQAERGTSAA</sequence>
<comment type="caution">
    <text evidence="4">The sequence shown here is derived from an EMBL/GenBank/DDBJ whole genome shotgun (WGS) entry which is preliminary data.</text>
</comment>
<dbReference type="RefSeq" id="WP_344778993.1">
    <property type="nucleotide sequence ID" value="NZ_BAABAH010000024.1"/>
</dbReference>
<gene>
    <name evidence="4" type="ORF">GCM10022242_41320</name>
</gene>
<organism evidence="4 5">
    <name type="scientific">Nocardioides panacisoli</name>
    <dbReference type="NCBI Taxonomy" id="627624"/>
    <lineage>
        <taxon>Bacteria</taxon>
        <taxon>Bacillati</taxon>
        <taxon>Actinomycetota</taxon>
        <taxon>Actinomycetes</taxon>
        <taxon>Propionibacteriales</taxon>
        <taxon>Nocardioidaceae</taxon>
        <taxon>Nocardioides</taxon>
    </lineage>
</organism>
<reference evidence="5" key="1">
    <citation type="journal article" date="2019" name="Int. J. Syst. Evol. Microbiol.">
        <title>The Global Catalogue of Microorganisms (GCM) 10K type strain sequencing project: providing services to taxonomists for standard genome sequencing and annotation.</title>
        <authorList>
            <consortium name="The Broad Institute Genomics Platform"/>
            <consortium name="The Broad Institute Genome Sequencing Center for Infectious Disease"/>
            <person name="Wu L."/>
            <person name="Ma J."/>
        </authorList>
    </citation>
    <scope>NUCLEOTIDE SEQUENCE [LARGE SCALE GENOMIC DNA]</scope>
    <source>
        <strain evidence="5">JCM 16953</strain>
    </source>
</reference>
<feature type="transmembrane region" description="Helical" evidence="1">
    <location>
        <begin position="208"/>
        <end position="230"/>
    </location>
</feature>
<evidence type="ECO:0000256" key="1">
    <source>
        <dbReference type="SAM" id="Phobius"/>
    </source>
</evidence>
<feature type="domain" description="EAL" evidence="2">
    <location>
        <begin position="514"/>
        <end position="765"/>
    </location>
</feature>
<dbReference type="PROSITE" id="PS50887">
    <property type="entry name" value="GGDEF"/>
    <property type="match status" value="1"/>
</dbReference>
<dbReference type="Proteomes" id="UP001501821">
    <property type="component" value="Unassembled WGS sequence"/>
</dbReference>
<evidence type="ECO:0000259" key="2">
    <source>
        <dbReference type="PROSITE" id="PS50883"/>
    </source>
</evidence>
<keyword evidence="1" id="KW-0472">Membrane</keyword>
<name>A0ABP7J6M3_9ACTN</name>
<dbReference type="PANTHER" id="PTHR44757">
    <property type="entry name" value="DIGUANYLATE CYCLASE DGCP"/>
    <property type="match status" value="1"/>
</dbReference>
<dbReference type="Gene3D" id="3.30.70.270">
    <property type="match status" value="1"/>
</dbReference>
<dbReference type="PROSITE" id="PS50883">
    <property type="entry name" value="EAL"/>
    <property type="match status" value="1"/>
</dbReference>
<dbReference type="EMBL" id="BAABAH010000024">
    <property type="protein sequence ID" value="GAA3836288.1"/>
    <property type="molecule type" value="Genomic_DNA"/>
</dbReference>
<dbReference type="InterPro" id="IPR043128">
    <property type="entry name" value="Rev_trsase/Diguanyl_cyclase"/>
</dbReference>
<feature type="transmembrane region" description="Helical" evidence="1">
    <location>
        <begin position="78"/>
        <end position="102"/>
    </location>
</feature>
<dbReference type="Pfam" id="PF00563">
    <property type="entry name" value="EAL"/>
    <property type="match status" value="1"/>
</dbReference>
<evidence type="ECO:0000313" key="5">
    <source>
        <dbReference type="Proteomes" id="UP001501821"/>
    </source>
</evidence>
<dbReference type="Pfam" id="PF00990">
    <property type="entry name" value="GGDEF"/>
    <property type="match status" value="1"/>
</dbReference>
<evidence type="ECO:0000313" key="4">
    <source>
        <dbReference type="EMBL" id="GAA3836288.1"/>
    </source>
</evidence>
<keyword evidence="5" id="KW-1185">Reference proteome</keyword>
<dbReference type="SUPFAM" id="SSF141868">
    <property type="entry name" value="EAL domain-like"/>
    <property type="match status" value="1"/>
</dbReference>
<dbReference type="SMART" id="SM00267">
    <property type="entry name" value="GGDEF"/>
    <property type="match status" value="1"/>
</dbReference>
<dbReference type="CDD" id="cd01948">
    <property type="entry name" value="EAL"/>
    <property type="match status" value="1"/>
</dbReference>
<dbReference type="Gene3D" id="3.20.20.450">
    <property type="entry name" value="EAL domain"/>
    <property type="match status" value="1"/>
</dbReference>
<evidence type="ECO:0008006" key="6">
    <source>
        <dbReference type="Google" id="ProtNLM"/>
    </source>
</evidence>